<dbReference type="EMBL" id="MBFS01003734">
    <property type="protein sequence ID" value="PVU85088.1"/>
    <property type="molecule type" value="Genomic_DNA"/>
</dbReference>
<protein>
    <submittedName>
        <fullName evidence="2">Uncharacterized protein</fullName>
    </submittedName>
</protein>
<evidence type="ECO:0000313" key="1">
    <source>
        <dbReference type="EMBL" id="PVU85088.1"/>
    </source>
</evidence>
<evidence type="ECO:0000313" key="3">
    <source>
        <dbReference type="Proteomes" id="UP000245609"/>
    </source>
</evidence>
<sequence length="96" mass="10935">SLKIPLLDPSTSGMNTNSDDKSIGFPYSFNTRLNSFLYGFQICINWHADLIVATMKFGVSIKYMTICTKQRYFDESVFKNNDWGISKIVKNSSSVF</sequence>
<comment type="caution">
    <text evidence="2">The sequence shown here is derived from an EMBL/GenBank/DDBJ whole genome shotgun (WGS) entry which is preliminary data.</text>
</comment>
<keyword evidence="3" id="KW-1185">Reference proteome</keyword>
<dbReference type="EMBL" id="MBFS01002754">
    <property type="protein sequence ID" value="PVU93025.1"/>
    <property type="molecule type" value="Genomic_DNA"/>
</dbReference>
<dbReference type="Proteomes" id="UP000245609">
    <property type="component" value="Unassembled WGS sequence"/>
</dbReference>
<name>A0A2T9YL15_9FUNG</name>
<organism evidence="2 3">
    <name type="scientific">Smittium megazygosporum</name>
    <dbReference type="NCBI Taxonomy" id="133381"/>
    <lineage>
        <taxon>Eukaryota</taxon>
        <taxon>Fungi</taxon>
        <taxon>Fungi incertae sedis</taxon>
        <taxon>Zoopagomycota</taxon>
        <taxon>Kickxellomycotina</taxon>
        <taxon>Harpellomycetes</taxon>
        <taxon>Harpellales</taxon>
        <taxon>Legeriomycetaceae</taxon>
        <taxon>Smittium</taxon>
    </lineage>
</organism>
<gene>
    <name evidence="2" type="ORF">BB560_006013</name>
    <name evidence="1" type="ORF">BB560_007151</name>
</gene>
<feature type="non-terminal residue" evidence="2">
    <location>
        <position position="1"/>
    </location>
</feature>
<evidence type="ECO:0000313" key="2">
    <source>
        <dbReference type="EMBL" id="PVU93025.1"/>
    </source>
</evidence>
<accession>A0A2T9YL15</accession>
<reference evidence="2 3" key="1">
    <citation type="journal article" date="2018" name="MBio">
        <title>Comparative Genomics Reveals the Core Gene Toolbox for the Fungus-Insect Symbiosis.</title>
        <authorList>
            <person name="Wang Y."/>
            <person name="Stata M."/>
            <person name="Wang W."/>
            <person name="Stajich J.E."/>
            <person name="White M.M."/>
            <person name="Moncalvo J.M."/>
        </authorList>
    </citation>
    <scope>NUCLEOTIDE SEQUENCE [LARGE SCALE GENOMIC DNA]</scope>
    <source>
        <strain evidence="2 3">SC-DP-2</strain>
    </source>
</reference>
<proteinExistence type="predicted"/>
<dbReference type="AlphaFoldDB" id="A0A2T9YL15"/>